<dbReference type="GO" id="GO:0005506">
    <property type="term" value="F:iron ion binding"/>
    <property type="evidence" value="ECO:0007669"/>
    <property type="project" value="InterPro"/>
</dbReference>
<keyword evidence="8 10" id="KW-0408">Iron</keyword>
<keyword evidence="12" id="KW-0472">Membrane</keyword>
<sequence>MLSPFKMLAYINSSHHTDWFTPQTILLILPFFNSQNRAMRSDIECAWVFALASKWRVFSEESFACSVLIILLAWLVMTLVYWAHPGGPAWGKFRFFNRSNKPIPGPRGSLLIGSMNLMATSLAHHRIAAAAEACRAKRLMAFSLGDTRVIVTCNPDVAKEILNSSVFADRPVKESAYILMFNRAIGFAPYGVYWRTLRRIAATHLFCPKQIKGAEDQRREIASEMVTLFAQHDQNFPVRHVLKRASLNNMMTSVFGRKYKLNSTDNEVEQLQGLIDEGYDLLGTLNWSDHLPWLADFDPQKIRVRCSKLVPKVNRFVSQIISQHTAKTNGETRDFVDVLLSLQGADKLSDSDMIAVLWEMIFRGTDTVAVLIEWILARIVLHPDVQQRVHDELDRVVGRSRAVDESDVTKLIYLTAVIKEVLRLHPPGPLLSWARLAITDATIDGYDVPKGTMAMVNMWAIARDPQEWEDPLEFMPHRFVTKEGEVEFSVLGSDLRLAPFGSGRRTCPGKNLGLTTVSFWVATLVRELQWLPSDQNTPDLSEVLMLSCEMANPLRVKVRPRRPSLHMENKD</sequence>
<dbReference type="AlphaFoldDB" id="A0A6A3C4F4"/>
<evidence type="ECO:0000256" key="11">
    <source>
        <dbReference type="RuleBase" id="RU000461"/>
    </source>
</evidence>
<comment type="similarity">
    <text evidence="2 11">Belongs to the cytochrome P450 family.</text>
</comment>
<dbReference type="PRINTS" id="PR00385">
    <property type="entry name" value="P450"/>
</dbReference>
<keyword evidence="6 10" id="KW-0479">Metal-binding</keyword>
<proteinExistence type="inferred from homology"/>
<feature type="binding site" description="axial binding residue" evidence="10">
    <location>
        <position position="507"/>
    </location>
    <ligand>
        <name>heme</name>
        <dbReference type="ChEBI" id="CHEBI:30413"/>
    </ligand>
    <ligandPart>
        <name>Fe</name>
        <dbReference type="ChEBI" id="CHEBI:18248"/>
    </ligandPart>
</feature>
<evidence type="ECO:0000256" key="6">
    <source>
        <dbReference type="ARBA" id="ARBA00022723"/>
    </source>
</evidence>
<keyword evidence="9 11" id="KW-0503">Monooxygenase</keyword>
<dbReference type="Proteomes" id="UP000436088">
    <property type="component" value="Unassembled WGS sequence"/>
</dbReference>
<dbReference type="Gene3D" id="1.10.630.10">
    <property type="entry name" value="Cytochrome P450"/>
    <property type="match status" value="1"/>
</dbReference>
<dbReference type="CDD" id="cd11076">
    <property type="entry name" value="CYP78"/>
    <property type="match status" value="1"/>
</dbReference>
<protein>
    <submittedName>
        <fullName evidence="13">Cytochrome P450 78A6</fullName>
    </submittedName>
</protein>
<dbReference type="PROSITE" id="PS00086">
    <property type="entry name" value="CYTOCHROME_P450"/>
    <property type="match status" value="1"/>
</dbReference>
<dbReference type="InterPro" id="IPR051996">
    <property type="entry name" value="Cytochrome_P450_78A"/>
</dbReference>
<evidence type="ECO:0000256" key="1">
    <source>
        <dbReference type="ARBA" id="ARBA00001971"/>
    </source>
</evidence>
<dbReference type="InterPro" id="IPR002401">
    <property type="entry name" value="Cyt_P450_E_grp-I"/>
</dbReference>
<dbReference type="InterPro" id="IPR017972">
    <property type="entry name" value="Cyt_P450_CS"/>
</dbReference>
<evidence type="ECO:0000256" key="2">
    <source>
        <dbReference type="ARBA" id="ARBA00010617"/>
    </source>
</evidence>
<evidence type="ECO:0000256" key="12">
    <source>
        <dbReference type="SAM" id="Phobius"/>
    </source>
</evidence>
<dbReference type="FunFam" id="1.10.630.10:FF:000016">
    <property type="entry name" value="Cytochrome P450 78A5"/>
    <property type="match status" value="1"/>
</dbReference>
<evidence type="ECO:0000256" key="7">
    <source>
        <dbReference type="ARBA" id="ARBA00023002"/>
    </source>
</evidence>
<reference evidence="13" key="1">
    <citation type="submission" date="2019-09" db="EMBL/GenBank/DDBJ databases">
        <title>Draft genome information of white flower Hibiscus syriacus.</title>
        <authorList>
            <person name="Kim Y.-M."/>
        </authorList>
    </citation>
    <scope>NUCLEOTIDE SEQUENCE [LARGE SCALE GENOMIC DNA]</scope>
    <source>
        <strain evidence="13">YM2019G1</strain>
    </source>
</reference>
<keyword evidence="3" id="KW-0217">Developmental protein</keyword>
<accession>A0A6A3C4F4</accession>
<keyword evidence="5 10" id="KW-0349">Heme</keyword>
<keyword evidence="7 11" id="KW-0560">Oxidoreductase</keyword>
<evidence type="ECO:0000313" key="14">
    <source>
        <dbReference type="Proteomes" id="UP000436088"/>
    </source>
</evidence>
<comment type="cofactor">
    <cofactor evidence="1 10">
        <name>heme</name>
        <dbReference type="ChEBI" id="CHEBI:30413"/>
    </cofactor>
</comment>
<dbReference type="PRINTS" id="PR00463">
    <property type="entry name" value="EP450I"/>
</dbReference>
<dbReference type="EMBL" id="VEPZ02000488">
    <property type="protein sequence ID" value="KAE8724065.1"/>
    <property type="molecule type" value="Genomic_DNA"/>
</dbReference>
<dbReference type="GO" id="GO:0020037">
    <property type="term" value="F:heme binding"/>
    <property type="evidence" value="ECO:0007669"/>
    <property type="project" value="InterPro"/>
</dbReference>
<evidence type="ECO:0000256" key="10">
    <source>
        <dbReference type="PIRSR" id="PIRSR602401-1"/>
    </source>
</evidence>
<evidence type="ECO:0000256" key="8">
    <source>
        <dbReference type="ARBA" id="ARBA00023004"/>
    </source>
</evidence>
<dbReference type="GO" id="GO:0016705">
    <property type="term" value="F:oxidoreductase activity, acting on paired donors, with incorporation or reduction of molecular oxygen"/>
    <property type="evidence" value="ECO:0007669"/>
    <property type="project" value="InterPro"/>
</dbReference>
<keyword evidence="12" id="KW-1133">Transmembrane helix</keyword>
<feature type="transmembrane region" description="Helical" evidence="12">
    <location>
        <begin position="63"/>
        <end position="83"/>
    </location>
</feature>
<dbReference type="GO" id="GO:0048608">
    <property type="term" value="P:reproductive structure development"/>
    <property type="evidence" value="ECO:0007669"/>
    <property type="project" value="UniProtKB-ARBA"/>
</dbReference>
<dbReference type="Pfam" id="PF00067">
    <property type="entry name" value="p450"/>
    <property type="match status" value="1"/>
</dbReference>
<gene>
    <name evidence="13" type="ORF">F3Y22_tig00010968pilonHSYRG00173</name>
</gene>
<comment type="caution">
    <text evidence="13">The sequence shown here is derived from an EMBL/GenBank/DDBJ whole genome shotgun (WGS) entry which is preliminary data.</text>
</comment>
<dbReference type="PANTHER" id="PTHR47946:SF23">
    <property type="entry name" value="CYTOCHROME P450 78A9"/>
    <property type="match status" value="1"/>
</dbReference>
<evidence type="ECO:0000313" key="13">
    <source>
        <dbReference type="EMBL" id="KAE8724065.1"/>
    </source>
</evidence>
<evidence type="ECO:0000256" key="4">
    <source>
        <dbReference type="ARBA" id="ARBA00022604"/>
    </source>
</evidence>
<evidence type="ECO:0000256" key="9">
    <source>
        <dbReference type="ARBA" id="ARBA00023033"/>
    </source>
</evidence>
<dbReference type="PANTHER" id="PTHR47946">
    <property type="entry name" value="CYTOCHROME P450 78A7-RELATED"/>
    <property type="match status" value="1"/>
</dbReference>
<organism evidence="13 14">
    <name type="scientific">Hibiscus syriacus</name>
    <name type="common">Rose of Sharon</name>
    <dbReference type="NCBI Taxonomy" id="106335"/>
    <lineage>
        <taxon>Eukaryota</taxon>
        <taxon>Viridiplantae</taxon>
        <taxon>Streptophyta</taxon>
        <taxon>Embryophyta</taxon>
        <taxon>Tracheophyta</taxon>
        <taxon>Spermatophyta</taxon>
        <taxon>Magnoliopsida</taxon>
        <taxon>eudicotyledons</taxon>
        <taxon>Gunneridae</taxon>
        <taxon>Pentapetalae</taxon>
        <taxon>rosids</taxon>
        <taxon>malvids</taxon>
        <taxon>Malvales</taxon>
        <taxon>Malvaceae</taxon>
        <taxon>Malvoideae</taxon>
        <taxon>Hibiscus</taxon>
    </lineage>
</organism>
<dbReference type="InterPro" id="IPR001128">
    <property type="entry name" value="Cyt_P450"/>
</dbReference>
<evidence type="ECO:0000256" key="5">
    <source>
        <dbReference type="ARBA" id="ARBA00022617"/>
    </source>
</evidence>
<keyword evidence="12" id="KW-0812">Transmembrane</keyword>
<dbReference type="SUPFAM" id="SSF48264">
    <property type="entry name" value="Cytochrome P450"/>
    <property type="match status" value="1"/>
</dbReference>
<name>A0A6A3C4F4_HIBSY</name>
<dbReference type="InterPro" id="IPR036396">
    <property type="entry name" value="Cyt_P450_sf"/>
</dbReference>
<keyword evidence="14" id="KW-1185">Reference proteome</keyword>
<keyword evidence="4" id="KW-0341">Growth regulation</keyword>
<dbReference type="GO" id="GO:0004497">
    <property type="term" value="F:monooxygenase activity"/>
    <property type="evidence" value="ECO:0007669"/>
    <property type="project" value="UniProtKB-KW"/>
</dbReference>
<evidence type="ECO:0000256" key="3">
    <source>
        <dbReference type="ARBA" id="ARBA00022473"/>
    </source>
</evidence>